<dbReference type="GO" id="GO:1904680">
    <property type="term" value="F:peptide transmembrane transporter activity"/>
    <property type="evidence" value="ECO:0007669"/>
    <property type="project" value="TreeGrafter"/>
</dbReference>
<evidence type="ECO:0000256" key="3">
    <source>
        <dbReference type="ARBA" id="ARBA00022448"/>
    </source>
</evidence>
<reference evidence="6 7" key="1">
    <citation type="journal article" date="2015" name="Stand. Genomic Sci.">
        <title>Complete genome sequence and description of Salinispira pacifica gen. nov., sp. nov., a novel spirochaete isolated form a hypersaline microbial mat.</title>
        <authorList>
            <person name="Ben Hania W."/>
            <person name="Joseph M."/>
            <person name="Schumann P."/>
            <person name="Bunk B."/>
            <person name="Fiebig A."/>
            <person name="Sproer C."/>
            <person name="Klenk H.P."/>
            <person name="Fardeau M.L."/>
            <person name="Spring S."/>
        </authorList>
    </citation>
    <scope>NUCLEOTIDE SEQUENCE [LARGE SCALE GENOMIC DNA]</scope>
    <source>
        <strain evidence="6 7">L21-RPul-D2</strain>
    </source>
</reference>
<protein>
    <submittedName>
        <fullName evidence="6">Oligopeptide ABC transporter, periplasmic oligopeptide-binding protein OppA</fullName>
    </submittedName>
</protein>
<evidence type="ECO:0000313" key="6">
    <source>
        <dbReference type="EMBL" id="AHC16608.1"/>
    </source>
</evidence>
<feature type="domain" description="Solute-binding protein family 5" evidence="5">
    <location>
        <begin position="94"/>
        <end position="460"/>
    </location>
</feature>
<dbReference type="Gene3D" id="3.10.105.10">
    <property type="entry name" value="Dipeptide-binding Protein, Domain 3"/>
    <property type="match status" value="1"/>
</dbReference>
<dbReference type="GO" id="GO:0030288">
    <property type="term" value="C:outer membrane-bounded periplasmic space"/>
    <property type="evidence" value="ECO:0007669"/>
    <property type="project" value="UniProtKB-ARBA"/>
</dbReference>
<evidence type="ECO:0000259" key="5">
    <source>
        <dbReference type="Pfam" id="PF00496"/>
    </source>
</evidence>
<dbReference type="KEGG" id="slr:L21SP2_3268"/>
<dbReference type="OrthoDB" id="9801912at2"/>
<organism evidence="6 7">
    <name type="scientific">Salinispira pacifica</name>
    <dbReference type="NCBI Taxonomy" id="1307761"/>
    <lineage>
        <taxon>Bacteria</taxon>
        <taxon>Pseudomonadati</taxon>
        <taxon>Spirochaetota</taxon>
        <taxon>Spirochaetia</taxon>
        <taxon>Spirochaetales</taxon>
        <taxon>Spirochaetaceae</taxon>
        <taxon>Salinispira</taxon>
    </lineage>
</organism>
<accession>V5WLU6</accession>
<dbReference type="SUPFAM" id="SSF53850">
    <property type="entry name" value="Periplasmic binding protein-like II"/>
    <property type="match status" value="1"/>
</dbReference>
<dbReference type="EMBL" id="CP006939">
    <property type="protein sequence ID" value="AHC16608.1"/>
    <property type="molecule type" value="Genomic_DNA"/>
</dbReference>
<dbReference type="PANTHER" id="PTHR30290">
    <property type="entry name" value="PERIPLASMIC BINDING COMPONENT OF ABC TRANSPORTER"/>
    <property type="match status" value="1"/>
</dbReference>
<evidence type="ECO:0000256" key="2">
    <source>
        <dbReference type="ARBA" id="ARBA00005695"/>
    </source>
</evidence>
<dbReference type="PATRIC" id="fig|1307761.3.peg.3257"/>
<evidence type="ECO:0000256" key="4">
    <source>
        <dbReference type="ARBA" id="ARBA00022729"/>
    </source>
</evidence>
<evidence type="ECO:0000313" key="7">
    <source>
        <dbReference type="Proteomes" id="UP000018680"/>
    </source>
</evidence>
<sequence length="550" mass="62866">MHTKTLQRIFQHSKGLLASPLMFLLLFTAFLLSSGVQAFGDESTEDEDQTSSFIMSLLPSNIEFNPLYTYSSLEAQVYSALFEGLVSYDPFSLEPIPGVARRWEILEEGTLYRFHLRQGARYWNGDTVRAEDFRDTWLKLLDPETDAPFAFLLDPVVNAREYRRGRLEEGEKPAIRVVDSRTLEVELHSPAQHFLSILAHQSLVPVHPDALEVRDWSGFDSPPGNGPYYIVEQDESHIRMKRNELYWDRRNSHYDEIIIEFNENHTATTRRFNSGEIHWIYSGFDLSELNLANSLQITPQFSTSYYFINSRKPPFDDPRIREALLKLLPLEQIRSDEVHFVPATTLVPQIPGYPDVEGIEQTDAQRAQTLLEEAGYPSGDGLPDLNIVLTPGSESRRVSELMKTAWEEQLDVQVRVEFIDFARYQRELKDSGFTVGSLSWIGDYADPMSFLQMWDSDSSINDAGYSDDTYDRLLTESNSLTGLSRYEKLAEAEQHLLDSSILLPVNHSPAIHLVNLDAVGGWYPNPLDIHPFKYLYEIKLTPPSNIAGNQ</sequence>
<dbReference type="PIRSF" id="PIRSF002741">
    <property type="entry name" value="MppA"/>
    <property type="match status" value="1"/>
</dbReference>
<keyword evidence="3" id="KW-0813">Transport</keyword>
<proteinExistence type="inferred from homology"/>
<dbReference type="GO" id="GO:0043190">
    <property type="term" value="C:ATP-binding cassette (ABC) transporter complex"/>
    <property type="evidence" value="ECO:0007669"/>
    <property type="project" value="InterPro"/>
</dbReference>
<dbReference type="CDD" id="cd08504">
    <property type="entry name" value="PBP2_OppA"/>
    <property type="match status" value="1"/>
</dbReference>
<comment type="similarity">
    <text evidence="2">Belongs to the bacterial solute-binding protein 5 family.</text>
</comment>
<dbReference type="GO" id="GO:0015833">
    <property type="term" value="P:peptide transport"/>
    <property type="evidence" value="ECO:0007669"/>
    <property type="project" value="TreeGrafter"/>
</dbReference>
<dbReference type="Pfam" id="PF00496">
    <property type="entry name" value="SBP_bac_5"/>
    <property type="match status" value="1"/>
</dbReference>
<dbReference type="InterPro" id="IPR000914">
    <property type="entry name" value="SBP_5_dom"/>
</dbReference>
<keyword evidence="4" id="KW-0732">Signal</keyword>
<dbReference type="PANTHER" id="PTHR30290:SF10">
    <property type="entry name" value="PERIPLASMIC OLIGOPEPTIDE-BINDING PROTEIN-RELATED"/>
    <property type="match status" value="1"/>
</dbReference>
<dbReference type="eggNOG" id="COG4166">
    <property type="taxonomic scope" value="Bacteria"/>
</dbReference>
<dbReference type="Gene3D" id="3.90.76.10">
    <property type="entry name" value="Dipeptide-binding Protein, Domain 1"/>
    <property type="match status" value="1"/>
</dbReference>
<evidence type="ECO:0000256" key="1">
    <source>
        <dbReference type="ARBA" id="ARBA00004196"/>
    </source>
</evidence>
<gene>
    <name evidence="6" type="ORF">L21SP2_3268</name>
</gene>
<dbReference type="Gene3D" id="3.40.190.10">
    <property type="entry name" value="Periplasmic binding protein-like II"/>
    <property type="match status" value="1"/>
</dbReference>
<dbReference type="AlphaFoldDB" id="V5WLU6"/>
<dbReference type="RefSeq" id="WP_024269501.1">
    <property type="nucleotide sequence ID" value="NC_023035.1"/>
</dbReference>
<dbReference type="Proteomes" id="UP000018680">
    <property type="component" value="Chromosome"/>
</dbReference>
<dbReference type="InterPro" id="IPR030678">
    <property type="entry name" value="Peptide/Ni-bd"/>
</dbReference>
<dbReference type="InterPro" id="IPR039424">
    <property type="entry name" value="SBP_5"/>
</dbReference>
<name>V5WLU6_9SPIO</name>
<dbReference type="STRING" id="1307761.L21SP2_3268"/>
<dbReference type="HOGENOM" id="CLU_017028_0_3_12"/>
<comment type="subcellular location">
    <subcellularLocation>
        <location evidence="1">Cell envelope</location>
    </subcellularLocation>
</comment>
<keyword evidence="7" id="KW-1185">Reference proteome</keyword>